<keyword evidence="3" id="KW-0548">Nucleotidyltransferase</keyword>
<evidence type="ECO:0000259" key="2">
    <source>
        <dbReference type="Pfam" id="PF12804"/>
    </source>
</evidence>
<reference evidence="4" key="1">
    <citation type="submission" date="2016-06" db="EMBL/GenBank/DDBJ databases">
        <authorList>
            <person name="Varghese N."/>
        </authorList>
    </citation>
    <scope>NUCLEOTIDE SEQUENCE [LARGE SCALE GENOMIC DNA]</scope>
    <source>
        <strain evidence="4">DSM 46123</strain>
    </source>
</reference>
<keyword evidence="4" id="KW-1185">Reference proteome</keyword>
<dbReference type="InterPro" id="IPR025877">
    <property type="entry name" value="MobA-like_NTP_Trfase"/>
</dbReference>
<organism evidence="3 4">
    <name type="scientific">Micromonospora inyonensis</name>
    <dbReference type="NCBI Taxonomy" id="47866"/>
    <lineage>
        <taxon>Bacteria</taxon>
        <taxon>Bacillati</taxon>
        <taxon>Actinomycetota</taxon>
        <taxon>Actinomycetes</taxon>
        <taxon>Micromonosporales</taxon>
        <taxon>Micromonosporaceae</taxon>
        <taxon>Micromonospora</taxon>
    </lineage>
</organism>
<accession>A0A1C6RH69</accession>
<evidence type="ECO:0000256" key="1">
    <source>
        <dbReference type="SAM" id="MobiDB-lite"/>
    </source>
</evidence>
<dbReference type="SUPFAM" id="SSF53448">
    <property type="entry name" value="Nucleotide-diphospho-sugar transferases"/>
    <property type="match status" value="1"/>
</dbReference>
<name>A0A1C6RH69_9ACTN</name>
<dbReference type="AlphaFoldDB" id="A0A1C6RH69"/>
<feature type="domain" description="MobA-like NTP transferase" evidence="2">
    <location>
        <begin position="116"/>
        <end position="276"/>
    </location>
</feature>
<proteinExistence type="predicted"/>
<dbReference type="Pfam" id="PF12804">
    <property type="entry name" value="NTP_transf_3"/>
    <property type="match status" value="1"/>
</dbReference>
<evidence type="ECO:0000313" key="3">
    <source>
        <dbReference type="EMBL" id="SCL16515.1"/>
    </source>
</evidence>
<evidence type="ECO:0000313" key="4">
    <source>
        <dbReference type="Proteomes" id="UP000198906"/>
    </source>
</evidence>
<dbReference type="CDD" id="cd04182">
    <property type="entry name" value="GT_2_like_f"/>
    <property type="match status" value="1"/>
</dbReference>
<keyword evidence="3" id="KW-0808">Transferase</keyword>
<dbReference type="Proteomes" id="UP000198906">
    <property type="component" value="Unassembled WGS sequence"/>
</dbReference>
<dbReference type="PANTHER" id="PTHR43777:SF1">
    <property type="entry name" value="MOLYBDENUM COFACTOR CYTIDYLYLTRANSFERASE"/>
    <property type="match status" value="1"/>
</dbReference>
<gene>
    <name evidence="3" type="ORF">GA0074694_1647</name>
</gene>
<dbReference type="Gene3D" id="3.90.550.10">
    <property type="entry name" value="Spore Coat Polysaccharide Biosynthesis Protein SpsA, Chain A"/>
    <property type="match status" value="1"/>
</dbReference>
<dbReference type="GO" id="GO:0016779">
    <property type="term" value="F:nucleotidyltransferase activity"/>
    <property type="evidence" value="ECO:0007669"/>
    <property type="project" value="UniProtKB-KW"/>
</dbReference>
<dbReference type="STRING" id="47866.GA0074694_1647"/>
<feature type="region of interest" description="Disordered" evidence="1">
    <location>
        <begin position="27"/>
        <end position="50"/>
    </location>
</feature>
<sequence>MNLSAYPAEGCLPSADRAMSVLDNAARIGPSPLDEPPSSDGQAREQREPALTAWRPAPHGDLIRHPPRCARDDRAPWKTTDARVERAAVPQFPLEGDVVQINSRFGSRNVPGTVAGLVLAAGAGRRYGRPKALVCHHGSLLVERAGRTLQAGGCDPVLVVLGAAGEQVRAVADLGGVRVVDNPGWASGMGSSLRVGLTALTATRSVAVVVLLVDMPGITAEAVRRVAAAATPDVLAAAGYAPGRRGHPVLLGRNHWAGVLESAVGDTGAAGYLRAHRDRLRIVPCADVADDRDLDVPVDGIEDHRG</sequence>
<protein>
    <submittedName>
        <fullName evidence="3">CTP:molybdopterin cytidylyltransferase MocA</fullName>
    </submittedName>
</protein>
<dbReference type="InterPro" id="IPR029044">
    <property type="entry name" value="Nucleotide-diphossugar_trans"/>
</dbReference>
<dbReference type="PANTHER" id="PTHR43777">
    <property type="entry name" value="MOLYBDENUM COFACTOR CYTIDYLYLTRANSFERASE"/>
    <property type="match status" value="1"/>
</dbReference>
<dbReference type="EMBL" id="FMHU01000001">
    <property type="protein sequence ID" value="SCL16515.1"/>
    <property type="molecule type" value="Genomic_DNA"/>
</dbReference>